<evidence type="ECO:0000313" key="3">
    <source>
        <dbReference type="Proteomes" id="UP000617628"/>
    </source>
</evidence>
<dbReference type="PROSITE" id="PS51833">
    <property type="entry name" value="HDOD"/>
    <property type="match status" value="1"/>
</dbReference>
<dbReference type="Proteomes" id="UP000617628">
    <property type="component" value="Unassembled WGS sequence"/>
</dbReference>
<dbReference type="SUPFAM" id="SSF109604">
    <property type="entry name" value="HD-domain/PDEase-like"/>
    <property type="match status" value="1"/>
</dbReference>
<organism evidence="2 3">
    <name type="scientific">Pelagicoccus mobilis</name>
    <dbReference type="NCBI Taxonomy" id="415221"/>
    <lineage>
        <taxon>Bacteria</taxon>
        <taxon>Pseudomonadati</taxon>
        <taxon>Verrucomicrobiota</taxon>
        <taxon>Opitutia</taxon>
        <taxon>Puniceicoccales</taxon>
        <taxon>Pelagicoccaceae</taxon>
        <taxon>Pelagicoccus</taxon>
    </lineage>
</organism>
<dbReference type="AlphaFoldDB" id="A0A934RZ48"/>
<dbReference type="EMBL" id="JAENIL010000027">
    <property type="protein sequence ID" value="MBK1878190.1"/>
    <property type="molecule type" value="Genomic_DNA"/>
</dbReference>
<name>A0A934RZ48_9BACT</name>
<evidence type="ECO:0000313" key="2">
    <source>
        <dbReference type="EMBL" id="MBK1878190.1"/>
    </source>
</evidence>
<comment type="caution">
    <text evidence="2">The sequence shown here is derived from an EMBL/GenBank/DDBJ whole genome shotgun (WGS) entry which is preliminary data.</text>
</comment>
<dbReference type="Gene3D" id="1.10.3210.10">
    <property type="entry name" value="Hypothetical protein af1432"/>
    <property type="match status" value="1"/>
</dbReference>
<dbReference type="PANTHER" id="PTHR33525">
    <property type="match status" value="1"/>
</dbReference>
<protein>
    <submittedName>
        <fullName evidence="2">HDOD domain-containing protein</fullName>
    </submittedName>
</protein>
<reference evidence="2" key="1">
    <citation type="submission" date="2021-01" db="EMBL/GenBank/DDBJ databases">
        <title>Modified the classification status of verrucomicrobia.</title>
        <authorList>
            <person name="Feng X."/>
        </authorList>
    </citation>
    <scope>NUCLEOTIDE SEQUENCE</scope>
    <source>
        <strain evidence="2">KCTC 13126</strain>
    </source>
</reference>
<gene>
    <name evidence="2" type="ORF">JIN87_15025</name>
</gene>
<accession>A0A934RZ48</accession>
<dbReference type="InterPro" id="IPR013976">
    <property type="entry name" value="HDOD"/>
</dbReference>
<dbReference type="InterPro" id="IPR052340">
    <property type="entry name" value="RNase_Y/CdgJ"/>
</dbReference>
<sequence length="309" mass="33980">MNYPLNVEELACDLEEMSVAPQILPQIQGMVSDCNTNPDEIRDTIRMDAALSSMILKTANSAYYNPGYHIDSVDDAIMHLGFNDVYQIVTMLAFSDVMAKPLETYALSSGQFWRRSVACALAMERLARKYGEEPGVAYTIGLLHGIGMVFIEKELEDRGHKVAFQNSLPEDVAIASEEMEIFGLNHAKVGASIMRRWGFSDEIVVPVYCQFEPSEAGNYERMACLISFAKRMIGTIIDDGLGGVAMPGPDPLLIALLHLSKEEYQKVVMALRGSFAKAQGLVGDVTPGAKGSKKVVENKLGYGNRRIRG</sequence>
<evidence type="ECO:0000259" key="1">
    <source>
        <dbReference type="PROSITE" id="PS51833"/>
    </source>
</evidence>
<proteinExistence type="predicted"/>
<dbReference type="RefSeq" id="WP_200356403.1">
    <property type="nucleotide sequence ID" value="NZ_JAENIL010000027.1"/>
</dbReference>
<keyword evidence="3" id="KW-1185">Reference proteome</keyword>
<feature type="domain" description="HDOD" evidence="1">
    <location>
        <begin position="17"/>
        <end position="213"/>
    </location>
</feature>
<dbReference type="Pfam" id="PF08668">
    <property type="entry name" value="HDOD"/>
    <property type="match status" value="1"/>
</dbReference>
<dbReference type="PANTHER" id="PTHR33525:SF3">
    <property type="entry name" value="RIBONUCLEASE Y"/>
    <property type="match status" value="1"/>
</dbReference>